<dbReference type="Pfam" id="PF09346">
    <property type="entry name" value="SMI1_KNR4"/>
    <property type="match status" value="1"/>
</dbReference>
<protein>
    <recommendedName>
        <fullName evidence="1">Knr4/Smi1-like domain-containing protein</fullName>
    </recommendedName>
</protein>
<dbReference type="SMART" id="SM00860">
    <property type="entry name" value="SMI1_KNR4"/>
    <property type="match status" value="1"/>
</dbReference>
<dbReference type="SUPFAM" id="SSF160631">
    <property type="entry name" value="SMI1/KNR4-like"/>
    <property type="match status" value="1"/>
</dbReference>
<feature type="domain" description="Knr4/Smi1-like" evidence="1">
    <location>
        <begin position="18"/>
        <end position="135"/>
    </location>
</feature>
<dbReference type="EMBL" id="BONY01000047">
    <property type="protein sequence ID" value="GIH08288.1"/>
    <property type="molecule type" value="Genomic_DNA"/>
</dbReference>
<dbReference type="Gene3D" id="3.40.1580.10">
    <property type="entry name" value="SMI1/KNR4-like"/>
    <property type="match status" value="1"/>
</dbReference>
<dbReference type="Proteomes" id="UP000612899">
    <property type="component" value="Unassembled WGS sequence"/>
</dbReference>
<keyword evidence="3" id="KW-1185">Reference proteome</keyword>
<gene>
    <name evidence="2" type="ORF">Rhe02_63550</name>
</gene>
<organism evidence="2 3">
    <name type="scientific">Rhizocola hellebori</name>
    <dbReference type="NCBI Taxonomy" id="1392758"/>
    <lineage>
        <taxon>Bacteria</taxon>
        <taxon>Bacillati</taxon>
        <taxon>Actinomycetota</taxon>
        <taxon>Actinomycetes</taxon>
        <taxon>Micromonosporales</taxon>
        <taxon>Micromonosporaceae</taxon>
        <taxon>Rhizocola</taxon>
    </lineage>
</organism>
<name>A0A8J3QES3_9ACTN</name>
<dbReference type="AlphaFoldDB" id="A0A8J3QES3"/>
<comment type="caution">
    <text evidence="2">The sequence shown here is derived from an EMBL/GenBank/DDBJ whole genome shotgun (WGS) entry which is preliminary data.</text>
</comment>
<evidence type="ECO:0000313" key="2">
    <source>
        <dbReference type="EMBL" id="GIH08288.1"/>
    </source>
</evidence>
<accession>A0A8J3QES3</accession>
<dbReference type="InterPro" id="IPR037883">
    <property type="entry name" value="Knr4/Smi1-like_sf"/>
</dbReference>
<evidence type="ECO:0000313" key="3">
    <source>
        <dbReference type="Proteomes" id="UP000612899"/>
    </source>
</evidence>
<proteinExistence type="predicted"/>
<dbReference type="InterPro" id="IPR018958">
    <property type="entry name" value="Knr4/Smi1-like_dom"/>
</dbReference>
<evidence type="ECO:0000259" key="1">
    <source>
        <dbReference type="SMART" id="SM00860"/>
    </source>
</evidence>
<reference evidence="2" key="1">
    <citation type="submission" date="2021-01" db="EMBL/GenBank/DDBJ databases">
        <title>Whole genome shotgun sequence of Rhizocola hellebori NBRC 109834.</title>
        <authorList>
            <person name="Komaki H."/>
            <person name="Tamura T."/>
        </authorList>
    </citation>
    <scope>NUCLEOTIDE SEQUENCE</scope>
    <source>
        <strain evidence="2">NBRC 109834</strain>
    </source>
</reference>
<sequence>MRLAHEAVRPPGTSFPGGADEAEIADLQQAAGLTLPADLVDWLRVCKGDLIGPGGLYGVQDSPTVTGIASVLGWFPNWRERGWLPVAGDGNGDHYVLITSGELSGCVGFVDQADFEAIGYVVATNLWTFLWFLLGREAGDRRWPFDRNHVVAHDPAMATIPAHLQPWTKATA</sequence>